<dbReference type="PROSITE" id="PS50994">
    <property type="entry name" value="INTEGRASE"/>
    <property type="match status" value="1"/>
</dbReference>
<dbReference type="InterPro" id="IPR001584">
    <property type="entry name" value="Integrase_cat-core"/>
</dbReference>
<protein>
    <recommendedName>
        <fullName evidence="2">Integrase catalytic domain-containing protein</fullName>
    </recommendedName>
</protein>
<evidence type="ECO:0000313" key="4">
    <source>
        <dbReference type="Proteomes" id="UP000178912"/>
    </source>
</evidence>
<dbReference type="Gene3D" id="3.30.420.10">
    <property type="entry name" value="Ribonuclease H-like superfamily/Ribonuclease H"/>
    <property type="match status" value="1"/>
</dbReference>
<evidence type="ECO:0000256" key="1">
    <source>
        <dbReference type="ARBA" id="ARBA00022884"/>
    </source>
</evidence>
<dbReference type="InterPro" id="IPR012337">
    <property type="entry name" value="RNaseH-like_sf"/>
</dbReference>
<evidence type="ECO:0000259" key="2">
    <source>
        <dbReference type="PROSITE" id="PS50994"/>
    </source>
</evidence>
<proteinExistence type="predicted"/>
<keyword evidence="1" id="KW-0694">RNA-binding</keyword>
<dbReference type="InterPro" id="IPR036397">
    <property type="entry name" value="RNaseH_sf"/>
</dbReference>
<gene>
    <name evidence="3" type="ORF">RAG0_14562</name>
</gene>
<reference evidence="4" key="1">
    <citation type="submission" date="2016-03" db="EMBL/GenBank/DDBJ databases">
        <authorList>
            <person name="Guldener U."/>
        </authorList>
    </citation>
    <scope>NUCLEOTIDE SEQUENCE [LARGE SCALE GENOMIC DNA]</scope>
    <source>
        <strain evidence="4">04CH-RAC-A.6.1</strain>
    </source>
</reference>
<dbReference type="GO" id="GO:0015074">
    <property type="term" value="P:DNA integration"/>
    <property type="evidence" value="ECO:0007669"/>
    <property type="project" value="InterPro"/>
</dbReference>
<dbReference type="SUPFAM" id="SSF53098">
    <property type="entry name" value="Ribonuclease H-like"/>
    <property type="match status" value="1"/>
</dbReference>
<dbReference type="GO" id="GO:0005634">
    <property type="term" value="C:nucleus"/>
    <property type="evidence" value="ECO:0007669"/>
    <property type="project" value="UniProtKB-ARBA"/>
</dbReference>
<evidence type="ECO:0000313" key="3">
    <source>
        <dbReference type="EMBL" id="CZT09965.1"/>
    </source>
</evidence>
<name>A0A1E1LHK1_9HELO</name>
<dbReference type="AlphaFoldDB" id="A0A1E1LHK1"/>
<sequence length="159" mass="18428">MLTVNRPLRPTGIRSYTIKALKTDGISLVCLYSGSKLNKLGGYLYSSILYTSKEKEIYIINEDLFIIKETSGAGMKFIELKTSRTRLYVLYEKGRPIRKVNKVWRYDGGKEYSPSQIKELTNYLRILLEESTPYTLEQDGRAERSIRTIIEKSRRKDSV</sequence>
<dbReference type="GO" id="GO:0003723">
    <property type="term" value="F:RNA binding"/>
    <property type="evidence" value="ECO:0007669"/>
    <property type="project" value="UniProtKB-KW"/>
</dbReference>
<feature type="domain" description="Integrase catalytic" evidence="2">
    <location>
        <begin position="6"/>
        <end position="159"/>
    </location>
</feature>
<dbReference type="OrthoDB" id="2847449at2759"/>
<keyword evidence="4" id="KW-1185">Reference proteome</keyword>
<accession>A0A1E1LHK1</accession>
<dbReference type="Proteomes" id="UP000178912">
    <property type="component" value="Unassembled WGS sequence"/>
</dbReference>
<organism evidence="3 4">
    <name type="scientific">Rhynchosporium agropyri</name>
    <dbReference type="NCBI Taxonomy" id="914238"/>
    <lineage>
        <taxon>Eukaryota</taxon>
        <taxon>Fungi</taxon>
        <taxon>Dikarya</taxon>
        <taxon>Ascomycota</taxon>
        <taxon>Pezizomycotina</taxon>
        <taxon>Leotiomycetes</taxon>
        <taxon>Helotiales</taxon>
        <taxon>Ploettnerulaceae</taxon>
        <taxon>Rhynchosporium</taxon>
    </lineage>
</organism>
<dbReference type="EMBL" id="FJUX01000122">
    <property type="protein sequence ID" value="CZT09965.1"/>
    <property type="molecule type" value="Genomic_DNA"/>
</dbReference>